<dbReference type="GO" id="GO:0015098">
    <property type="term" value="F:molybdate ion transmembrane transporter activity"/>
    <property type="evidence" value="ECO:0007669"/>
    <property type="project" value="InterPro"/>
</dbReference>
<evidence type="ECO:0000256" key="6">
    <source>
        <dbReference type="ARBA" id="ARBA00022840"/>
    </source>
</evidence>
<dbReference type="Proteomes" id="UP000255508">
    <property type="component" value="Unassembled WGS sequence"/>
</dbReference>
<dbReference type="GO" id="GO:0005524">
    <property type="term" value="F:ATP binding"/>
    <property type="evidence" value="ECO:0007669"/>
    <property type="project" value="UniProtKB-KW"/>
</dbReference>
<evidence type="ECO:0000259" key="10">
    <source>
        <dbReference type="PROSITE" id="PS50893"/>
    </source>
</evidence>
<evidence type="ECO:0000256" key="2">
    <source>
        <dbReference type="ARBA" id="ARBA00022475"/>
    </source>
</evidence>
<dbReference type="InterPro" id="IPR008995">
    <property type="entry name" value="Mo/tungstate-bd_C_term_dom"/>
</dbReference>
<dbReference type="InterPro" id="IPR005116">
    <property type="entry name" value="Transp-assoc_OB_typ1"/>
</dbReference>
<dbReference type="SMART" id="SM00382">
    <property type="entry name" value="AAA"/>
    <property type="match status" value="1"/>
</dbReference>
<dbReference type="InterPro" id="IPR027417">
    <property type="entry name" value="P-loop_NTPase"/>
</dbReference>
<dbReference type="PROSITE" id="PS51866">
    <property type="entry name" value="MOP"/>
    <property type="match status" value="1"/>
</dbReference>
<dbReference type="Gene3D" id="3.40.50.300">
    <property type="entry name" value="P-loop containing nucleotide triphosphate hydrolases"/>
    <property type="match status" value="1"/>
</dbReference>
<sequence>MTIEARFLIERGDFTLDADFTVPAQGISAIFGASGCGKTTLLRAIAGLEQPARGYLKIAGEVWQDGERFLPPHQRPLGYVFQEASLFPHLSVLGNLKYGYKRLPPEARRVDFDQAVTLLGIAPLLGRRPEGLSGGERQRVAIARALLTSPRLLLMDEPLAALDRQSKTEILPFLERLHEELSIPVLYVSHAPDEVARLADQLVLLEQGRVRASGPIGEMLTRVDLPLAHGDEAEAIVEARVAEHDETFHLTYLEFPGGRFTVARKDLPLGQPVRLRLLARDVSLSLERHEGTSILNIFPAKVETLVDENPAQLMVRLDAGGVPIPSRITRKSATILALEPGKSVYVQVKTVALLG</sequence>
<evidence type="ECO:0000313" key="12">
    <source>
        <dbReference type="EMBL" id="RDH93455.1"/>
    </source>
</evidence>
<keyword evidence="8" id="KW-0472">Membrane</keyword>
<keyword evidence="4" id="KW-0997">Cell inner membrane</keyword>
<dbReference type="PANTHER" id="PTHR43514:SF10">
    <property type="entry name" value="MOLYBDENUM IMPORT ATP-BINDING PROTEIN MODC 2"/>
    <property type="match status" value="1"/>
</dbReference>
<dbReference type="GO" id="GO:0016887">
    <property type="term" value="F:ATP hydrolysis activity"/>
    <property type="evidence" value="ECO:0007669"/>
    <property type="project" value="InterPro"/>
</dbReference>
<evidence type="ECO:0000256" key="7">
    <source>
        <dbReference type="ARBA" id="ARBA00022967"/>
    </source>
</evidence>
<comment type="caution">
    <text evidence="12">The sequence shown here is derived from an EMBL/GenBank/DDBJ whole genome shotgun (WGS) entry which is preliminary data.</text>
</comment>
<dbReference type="SUPFAM" id="SSF52540">
    <property type="entry name" value="P-loop containing nucleoside triphosphate hydrolases"/>
    <property type="match status" value="1"/>
</dbReference>
<gene>
    <name evidence="12" type="primary">modC</name>
    <name evidence="12" type="ORF">DIZ79_00655</name>
</gene>
<dbReference type="InterPro" id="IPR050334">
    <property type="entry name" value="Molybdenum_import_ModC"/>
</dbReference>
<dbReference type="PROSITE" id="PS50893">
    <property type="entry name" value="ABC_TRANSPORTER_2"/>
    <property type="match status" value="1"/>
</dbReference>
<dbReference type="Pfam" id="PF00005">
    <property type="entry name" value="ABC_tran"/>
    <property type="match status" value="1"/>
</dbReference>
<dbReference type="InterPro" id="IPR017871">
    <property type="entry name" value="ABC_transporter-like_CS"/>
</dbReference>
<keyword evidence="3 9" id="KW-0500">Molybdenum</keyword>
<keyword evidence="6 12" id="KW-0067">ATP-binding</keyword>
<dbReference type="PROSITE" id="PS00211">
    <property type="entry name" value="ABC_TRANSPORTER_1"/>
    <property type="match status" value="1"/>
</dbReference>
<keyword evidence="1" id="KW-0813">Transport</keyword>
<evidence type="ECO:0000313" key="13">
    <source>
        <dbReference type="Proteomes" id="UP000255508"/>
    </source>
</evidence>
<dbReference type="EMBL" id="QFXD01000008">
    <property type="protein sequence ID" value="RDH93455.1"/>
    <property type="molecule type" value="Genomic_DNA"/>
</dbReference>
<keyword evidence="5" id="KW-0547">Nucleotide-binding</keyword>
<evidence type="ECO:0000256" key="8">
    <source>
        <dbReference type="ARBA" id="ARBA00023136"/>
    </source>
</evidence>
<dbReference type="GO" id="GO:0140359">
    <property type="term" value="F:ABC-type transporter activity"/>
    <property type="evidence" value="ECO:0007669"/>
    <property type="project" value="InterPro"/>
</dbReference>
<dbReference type="NCBIfam" id="TIGR02142">
    <property type="entry name" value="modC_ABC"/>
    <property type="match status" value="1"/>
</dbReference>
<dbReference type="Gene3D" id="2.40.50.100">
    <property type="match status" value="1"/>
</dbReference>
<dbReference type="InterPro" id="IPR003439">
    <property type="entry name" value="ABC_transporter-like_ATP-bd"/>
</dbReference>
<evidence type="ECO:0000259" key="11">
    <source>
        <dbReference type="PROSITE" id="PS51866"/>
    </source>
</evidence>
<organism evidence="12 13">
    <name type="scientific">endosymbiont of Lamellibrachia luymesi</name>
    <dbReference type="NCBI Taxonomy" id="2200907"/>
    <lineage>
        <taxon>Bacteria</taxon>
        <taxon>Pseudomonadati</taxon>
        <taxon>Pseudomonadota</taxon>
        <taxon>Gammaproteobacteria</taxon>
        <taxon>sulfur-oxidizing symbionts</taxon>
    </lineage>
</organism>
<dbReference type="GO" id="GO:0016020">
    <property type="term" value="C:membrane"/>
    <property type="evidence" value="ECO:0007669"/>
    <property type="project" value="InterPro"/>
</dbReference>
<feature type="domain" description="Mop" evidence="11">
    <location>
        <begin position="291"/>
        <end position="355"/>
    </location>
</feature>
<evidence type="ECO:0000256" key="4">
    <source>
        <dbReference type="ARBA" id="ARBA00022519"/>
    </source>
</evidence>
<keyword evidence="2" id="KW-1003">Cell membrane</keyword>
<dbReference type="SUPFAM" id="SSF50331">
    <property type="entry name" value="MOP-like"/>
    <property type="match status" value="1"/>
</dbReference>
<evidence type="ECO:0000256" key="9">
    <source>
        <dbReference type="PROSITE-ProRule" id="PRU01213"/>
    </source>
</evidence>
<name>A0A370E1B4_9GAMM</name>
<accession>A0A370E1B4</accession>
<dbReference type="Pfam" id="PF03459">
    <property type="entry name" value="TOBE"/>
    <property type="match status" value="1"/>
</dbReference>
<keyword evidence="7" id="KW-1278">Translocase</keyword>
<dbReference type="PANTHER" id="PTHR43514">
    <property type="entry name" value="ABC TRANSPORTER I FAMILY MEMBER 10"/>
    <property type="match status" value="1"/>
</dbReference>
<reference evidence="12 13" key="1">
    <citation type="journal article" date="2018" name="ISME J.">
        <title>Endosymbiont genomes yield clues of tubeworm success.</title>
        <authorList>
            <person name="Li Y."/>
            <person name="Liles M.R."/>
            <person name="Halanych K.M."/>
        </authorList>
    </citation>
    <scope>NUCLEOTIDE SEQUENCE [LARGE SCALE GENOMIC DNA]</scope>
    <source>
        <strain evidence="12">A1422</strain>
    </source>
</reference>
<evidence type="ECO:0000256" key="3">
    <source>
        <dbReference type="ARBA" id="ARBA00022505"/>
    </source>
</evidence>
<protein>
    <submittedName>
        <fullName evidence="12">Molybdenum ABC transporter ATP-binding protein</fullName>
    </submittedName>
</protein>
<dbReference type="InterPro" id="IPR003593">
    <property type="entry name" value="AAA+_ATPase"/>
</dbReference>
<dbReference type="InterPro" id="IPR004606">
    <property type="entry name" value="Mop_domain"/>
</dbReference>
<evidence type="ECO:0000256" key="5">
    <source>
        <dbReference type="ARBA" id="ARBA00022741"/>
    </source>
</evidence>
<evidence type="ECO:0000256" key="1">
    <source>
        <dbReference type="ARBA" id="ARBA00022448"/>
    </source>
</evidence>
<dbReference type="AlphaFoldDB" id="A0A370E1B4"/>
<feature type="domain" description="ABC transporter" evidence="10">
    <location>
        <begin position="1"/>
        <end position="232"/>
    </location>
</feature>
<proteinExistence type="predicted"/>
<dbReference type="InterPro" id="IPR011868">
    <property type="entry name" value="ModC_ABC_ATP-bd"/>
</dbReference>